<name>A0A8H7QLK9_9FUNG</name>
<dbReference type="GO" id="GO:0046512">
    <property type="term" value="P:sphingosine biosynthetic process"/>
    <property type="evidence" value="ECO:0007669"/>
    <property type="project" value="TreeGrafter"/>
</dbReference>
<dbReference type="Proteomes" id="UP000603453">
    <property type="component" value="Unassembled WGS sequence"/>
</dbReference>
<proteinExistence type="predicted"/>
<dbReference type="GO" id="GO:0005737">
    <property type="term" value="C:cytoplasm"/>
    <property type="evidence" value="ECO:0007669"/>
    <property type="project" value="TreeGrafter"/>
</dbReference>
<dbReference type="GO" id="GO:0016020">
    <property type="term" value="C:membrane"/>
    <property type="evidence" value="ECO:0007669"/>
    <property type="project" value="TreeGrafter"/>
</dbReference>
<dbReference type="SUPFAM" id="SSF111331">
    <property type="entry name" value="NAD kinase/diacylglycerol kinase-like"/>
    <property type="match status" value="1"/>
</dbReference>
<gene>
    <name evidence="2" type="ORF">INT47_005790</name>
</gene>
<dbReference type="InterPro" id="IPR001206">
    <property type="entry name" value="Diacylglycerol_kinase_cat_dom"/>
</dbReference>
<dbReference type="InterPro" id="IPR016064">
    <property type="entry name" value="NAD/diacylglycerol_kinase_sf"/>
</dbReference>
<dbReference type="GO" id="GO:0001727">
    <property type="term" value="F:lipid kinase activity"/>
    <property type="evidence" value="ECO:0007669"/>
    <property type="project" value="TreeGrafter"/>
</dbReference>
<dbReference type="AlphaFoldDB" id="A0A8H7QLK9"/>
<dbReference type="SMART" id="SM00046">
    <property type="entry name" value="DAGKc"/>
    <property type="match status" value="1"/>
</dbReference>
<dbReference type="InterPro" id="IPR017438">
    <property type="entry name" value="ATP-NAD_kinase_N"/>
</dbReference>
<dbReference type="EMBL" id="JAEPRD010000194">
    <property type="protein sequence ID" value="KAG2194517.1"/>
    <property type="molecule type" value="Genomic_DNA"/>
</dbReference>
<evidence type="ECO:0000313" key="2">
    <source>
        <dbReference type="EMBL" id="KAG2194517.1"/>
    </source>
</evidence>
<accession>A0A8H7QLK9</accession>
<dbReference type="PANTHER" id="PTHR12358">
    <property type="entry name" value="SPHINGOSINE KINASE"/>
    <property type="match status" value="1"/>
</dbReference>
<dbReference type="PROSITE" id="PS50146">
    <property type="entry name" value="DAGK"/>
    <property type="match status" value="1"/>
</dbReference>
<comment type="caution">
    <text evidence="2">The sequence shown here is derived from an EMBL/GenBank/DDBJ whole genome shotgun (WGS) entry which is preliminary data.</text>
</comment>
<protein>
    <recommendedName>
        <fullName evidence="1">DAGKc domain-containing protein</fullName>
    </recommendedName>
</protein>
<evidence type="ECO:0000313" key="3">
    <source>
        <dbReference type="Proteomes" id="UP000603453"/>
    </source>
</evidence>
<organism evidence="2 3">
    <name type="scientific">Mucor saturninus</name>
    <dbReference type="NCBI Taxonomy" id="64648"/>
    <lineage>
        <taxon>Eukaryota</taxon>
        <taxon>Fungi</taxon>
        <taxon>Fungi incertae sedis</taxon>
        <taxon>Mucoromycota</taxon>
        <taxon>Mucoromycotina</taxon>
        <taxon>Mucoromycetes</taxon>
        <taxon>Mucorales</taxon>
        <taxon>Mucorineae</taxon>
        <taxon>Mucoraceae</taxon>
        <taxon>Mucor</taxon>
    </lineage>
</organism>
<evidence type="ECO:0000259" key="1">
    <source>
        <dbReference type="PROSITE" id="PS50146"/>
    </source>
</evidence>
<dbReference type="OrthoDB" id="336240at2759"/>
<dbReference type="PANTHER" id="PTHR12358:SF108">
    <property type="entry name" value="DAGKC DOMAIN-CONTAINING PROTEIN"/>
    <property type="match status" value="1"/>
</dbReference>
<dbReference type="InterPro" id="IPR050187">
    <property type="entry name" value="Lipid_Phosphate_FormReg"/>
</dbReference>
<reference evidence="2" key="1">
    <citation type="submission" date="2020-12" db="EMBL/GenBank/DDBJ databases">
        <title>Metabolic potential, ecology and presence of endohyphal bacteria is reflected in genomic diversity of Mucoromycotina.</title>
        <authorList>
            <person name="Muszewska A."/>
            <person name="Okrasinska A."/>
            <person name="Steczkiewicz K."/>
            <person name="Drgas O."/>
            <person name="Orlowska M."/>
            <person name="Perlinska-Lenart U."/>
            <person name="Aleksandrzak-Piekarczyk T."/>
            <person name="Szatraj K."/>
            <person name="Zielenkiewicz U."/>
            <person name="Pilsyk S."/>
            <person name="Malc E."/>
            <person name="Mieczkowski P."/>
            <person name="Kruszewska J.S."/>
            <person name="Biernat P."/>
            <person name="Pawlowska J."/>
        </authorList>
    </citation>
    <scope>NUCLEOTIDE SEQUENCE</scope>
    <source>
        <strain evidence="2">WA0000017839</strain>
    </source>
</reference>
<dbReference type="Pfam" id="PF00781">
    <property type="entry name" value="DAGK_cat"/>
    <property type="match status" value="1"/>
</dbReference>
<dbReference type="Gene3D" id="3.40.50.10330">
    <property type="entry name" value="Probable inorganic polyphosphate/atp-NAD kinase, domain 1"/>
    <property type="match status" value="1"/>
</dbReference>
<keyword evidence="3" id="KW-1185">Reference proteome</keyword>
<sequence>MVYSTPAKNNITNEGVQLLVDNSQLMVEHKNSSTVATKEIFDLEFIYGIEYDDEILSVHLIEKEKEDTKVIGEAQKTLTNIRPQDVKWHLRTLQFISVTGDDKQSLSEFAIQFQQEALPHRDELPKTRVIVVLNPTSGLQLATNYWKTVVQPMLVMGGFSESNITKLITESDGKTRALVQGVAQELTDHAIIISMGGDGTLHEIVNGLLDASPHCRIRLGVIPVGSGNAFALGLNIENVEQATLKIIQGKKEEPFYMMDVKLGQSHATANWQENIEYDDTKQPTRLLVVMSWGFHAQIVSKSRYLRYFMGNKRFSLVAMFLLKFLQQYPGELVLKNAMKYNAELERFIDMEQDVVLNDEFTYFIASKQHSLEKGFKIAPFSSPLKKEMDVVLLRRVDAETLTTASMGAFQGGIHVNSEPVEYYKTTDLLLRVKHKAELCLDGEIHDLPAKGVVHLKVIGSSSTESNFTVFV</sequence>
<dbReference type="Gene3D" id="2.60.200.40">
    <property type="match status" value="1"/>
</dbReference>
<feature type="domain" description="DAGKc" evidence="1">
    <location>
        <begin position="124"/>
        <end position="264"/>
    </location>
</feature>